<dbReference type="SUPFAM" id="SSF51197">
    <property type="entry name" value="Clavaminate synthase-like"/>
    <property type="match status" value="1"/>
</dbReference>
<evidence type="ECO:0000313" key="4">
    <source>
        <dbReference type="Proteomes" id="UP001367508"/>
    </source>
</evidence>
<comment type="caution">
    <text evidence="3">The sequence shown here is derived from an EMBL/GenBank/DDBJ whole genome shotgun (WGS) entry which is preliminary data.</text>
</comment>
<evidence type="ECO:0000313" key="3">
    <source>
        <dbReference type="EMBL" id="KAK7345861.1"/>
    </source>
</evidence>
<dbReference type="PANTHER" id="PTHR12461:SF102">
    <property type="entry name" value="LYSINE-SPECIFIC DEMETHYLASE JMJ31"/>
    <property type="match status" value="1"/>
</dbReference>
<name>A0AAN9QT40_CANGL</name>
<dbReference type="FunFam" id="2.60.120.650:FF:000053">
    <property type="entry name" value="2-oxoglutarate (2OG) and Fe(II)-dependent oxygenase superfamily protein"/>
    <property type="match status" value="1"/>
</dbReference>
<dbReference type="PANTHER" id="PTHR12461">
    <property type="entry name" value="HYPOXIA-INDUCIBLE FACTOR 1 ALPHA INHIBITOR-RELATED"/>
    <property type="match status" value="1"/>
</dbReference>
<dbReference type="Proteomes" id="UP001367508">
    <property type="component" value="Unassembled WGS sequence"/>
</dbReference>
<dbReference type="InterPro" id="IPR003347">
    <property type="entry name" value="JmjC_dom"/>
</dbReference>
<dbReference type="EMBL" id="JAYMYQ010000003">
    <property type="protein sequence ID" value="KAK7345861.1"/>
    <property type="molecule type" value="Genomic_DNA"/>
</dbReference>
<dbReference type="Gene3D" id="2.60.120.650">
    <property type="entry name" value="Cupin"/>
    <property type="match status" value="1"/>
</dbReference>
<reference evidence="3 4" key="1">
    <citation type="submission" date="2024-01" db="EMBL/GenBank/DDBJ databases">
        <title>The genomes of 5 underutilized Papilionoideae crops provide insights into root nodulation and disease resistanc.</title>
        <authorList>
            <person name="Jiang F."/>
        </authorList>
    </citation>
    <scope>NUCLEOTIDE SEQUENCE [LARGE SCALE GENOMIC DNA]</scope>
    <source>
        <strain evidence="3">LVBAO_FW01</strain>
        <tissue evidence="3">Leaves</tissue>
    </source>
</reference>
<dbReference type="InterPro" id="IPR041667">
    <property type="entry name" value="Cupin_8"/>
</dbReference>
<feature type="domain" description="JmjC" evidence="2">
    <location>
        <begin position="167"/>
        <end position="338"/>
    </location>
</feature>
<evidence type="ECO:0000259" key="2">
    <source>
        <dbReference type="PROSITE" id="PS51184"/>
    </source>
</evidence>
<organism evidence="3 4">
    <name type="scientific">Canavalia gladiata</name>
    <name type="common">Sword bean</name>
    <name type="synonym">Dolichos gladiatus</name>
    <dbReference type="NCBI Taxonomy" id="3824"/>
    <lineage>
        <taxon>Eukaryota</taxon>
        <taxon>Viridiplantae</taxon>
        <taxon>Streptophyta</taxon>
        <taxon>Embryophyta</taxon>
        <taxon>Tracheophyta</taxon>
        <taxon>Spermatophyta</taxon>
        <taxon>Magnoliopsida</taxon>
        <taxon>eudicotyledons</taxon>
        <taxon>Gunneridae</taxon>
        <taxon>Pentapetalae</taxon>
        <taxon>rosids</taxon>
        <taxon>fabids</taxon>
        <taxon>Fabales</taxon>
        <taxon>Fabaceae</taxon>
        <taxon>Papilionoideae</taxon>
        <taxon>50 kb inversion clade</taxon>
        <taxon>NPAAA clade</taxon>
        <taxon>indigoferoid/millettioid clade</taxon>
        <taxon>Phaseoleae</taxon>
        <taxon>Canavalia</taxon>
    </lineage>
</organism>
<proteinExistence type="inferred from homology"/>
<dbReference type="Pfam" id="PF13621">
    <property type="entry name" value="Cupin_8"/>
    <property type="match status" value="1"/>
</dbReference>
<evidence type="ECO:0000256" key="1">
    <source>
        <dbReference type="ARBA" id="ARBA00006801"/>
    </source>
</evidence>
<accession>A0AAN9QT40</accession>
<dbReference type="PROSITE" id="PS51184">
    <property type="entry name" value="JMJC"/>
    <property type="match status" value="1"/>
</dbReference>
<protein>
    <recommendedName>
        <fullName evidence="2">JmjC domain-containing protein</fullName>
    </recommendedName>
</protein>
<gene>
    <name evidence="3" type="ORF">VNO77_16474</name>
</gene>
<dbReference type="SMART" id="SM00558">
    <property type="entry name" value="JmjC"/>
    <property type="match status" value="1"/>
</dbReference>
<sequence length="575" mass="65054">MAKRCLYGVVTVNSKQVPLALADIKSKIETFNSSEATMEESSIRIRTYEELPTAKDFESLIEPTNVPAVFRGCTKGWRAFSHWNPSNGGLDYLQARVGSSVVEAMVSPSAPVFYGDLGSHDRVPLPFSSFLAFCKKRLEMQSKQHQHLDHSSASQMHDTQHAYLALEDVPEQIYLAQVPIMNSDNQERVQLETLREDIQMPPILVAKELSSINLWLNNTPARSSTHYDPHHNLLCIVSGCKQVVLWPPSASPSLYPMPIYGEASNHSSVALENPDYSIYPRAECSMEFAQKVVLEAGDALFIPEGWFHQVDSDDLTIAINFWWRSNIMSCMLEHMDAYYLRRILRRLIDKEMNQLLLKLGMGKPGMCERRLSNNGLADGADEDYSQMLKGMDLKDKRFKERNTLLELEPAAVQVLHELVSLVHNSIGTNQDQQSQSTSINDYKLVGKNKCEKIMIADLKDDPVAKIIWDVEPQTLQYAFLAMAHNFPRTLEALILHVLSPVGAEVLTRKFDEMDQQTLEEDRNRFYEVFYSAFDDQSAAMNSILKGKESFAQQAFENVLDKFVGVNLDSSKSGVR</sequence>
<dbReference type="AlphaFoldDB" id="A0AAN9QT40"/>
<comment type="similarity">
    <text evidence="1">Belongs to the JARID1 histone demethylase family.</text>
</comment>
<keyword evidence="4" id="KW-1185">Reference proteome</keyword>